<evidence type="ECO:0000313" key="1">
    <source>
        <dbReference type="EMBL" id="KAK6346104.1"/>
    </source>
</evidence>
<evidence type="ECO:0000313" key="2">
    <source>
        <dbReference type="Proteomes" id="UP001373714"/>
    </source>
</evidence>
<gene>
    <name evidence="1" type="ORF">TWF730_010435</name>
</gene>
<proteinExistence type="predicted"/>
<reference evidence="1 2" key="1">
    <citation type="submission" date="2019-10" db="EMBL/GenBank/DDBJ databases">
        <authorList>
            <person name="Palmer J.M."/>
        </authorList>
    </citation>
    <scope>NUCLEOTIDE SEQUENCE [LARGE SCALE GENOMIC DNA]</scope>
    <source>
        <strain evidence="1 2">TWF730</strain>
    </source>
</reference>
<accession>A0AAV9UPG8</accession>
<dbReference type="Proteomes" id="UP001373714">
    <property type="component" value="Unassembled WGS sequence"/>
</dbReference>
<dbReference type="AlphaFoldDB" id="A0AAV9UPG8"/>
<evidence type="ECO:0008006" key="3">
    <source>
        <dbReference type="Google" id="ProtNLM"/>
    </source>
</evidence>
<protein>
    <recommendedName>
        <fullName evidence="3">Cryptic loci regulator 2 N-terminal domain-containing protein</fullName>
    </recommendedName>
</protein>
<keyword evidence="2" id="KW-1185">Reference proteome</keyword>
<dbReference type="EMBL" id="JAVHNS010000008">
    <property type="protein sequence ID" value="KAK6346104.1"/>
    <property type="molecule type" value="Genomic_DNA"/>
</dbReference>
<sequence>MANALPLDRSNSVPTNVTAPPEGFIARNNRGLTSISKISNIPIPGIVATTKKVDPPTPPSEPDGILQRTPLVTNWSPYVELPQTIDCLPPRAVIQYWRSKNMRGVLLNTLGLQPSQFFEEDLALDLGVRPHSSGPHGVAVFMSLIKTKQDSLCHECACQDDNTVDGTILYPTPHTPGSPCEDIRTATACWSIFHFWNEIPRNVSSKSLDGQQDTNTQTGVECKCAKLIVTREEAERAGHATRNPVGDLESLFGLDGTDLYNLHLPEYNPETIDSDDDSDSDWFYDDSPDSTPGRFFHKNRLSKLAPSTREPYYLEGPGQKPRRLPLARIHGYGGGSMGHSPTL</sequence>
<organism evidence="1 2">
    <name type="scientific">Orbilia blumenaviensis</name>
    <dbReference type="NCBI Taxonomy" id="1796055"/>
    <lineage>
        <taxon>Eukaryota</taxon>
        <taxon>Fungi</taxon>
        <taxon>Dikarya</taxon>
        <taxon>Ascomycota</taxon>
        <taxon>Pezizomycotina</taxon>
        <taxon>Orbiliomycetes</taxon>
        <taxon>Orbiliales</taxon>
        <taxon>Orbiliaceae</taxon>
        <taxon>Orbilia</taxon>
    </lineage>
</organism>
<name>A0AAV9UPG8_9PEZI</name>
<comment type="caution">
    <text evidence="1">The sequence shown here is derived from an EMBL/GenBank/DDBJ whole genome shotgun (WGS) entry which is preliminary data.</text>
</comment>